<accession>A0A3J8T8A1</accession>
<proteinExistence type="predicted"/>
<name>A0A3J8T8A1_SALER</name>
<reference evidence="1" key="1">
    <citation type="submission" date="2018-10" db="EMBL/GenBank/DDBJ databases">
        <authorList>
            <consortium name="PulseNet: The National Subtyping Network for Foodborne Disease Surveillance"/>
            <person name="Tarr C.L."/>
            <person name="Trees E."/>
            <person name="Katz L.S."/>
            <person name="Carleton-Romer H.A."/>
            <person name="Stroika S."/>
            <person name="Kucerova Z."/>
            <person name="Roache K.F."/>
            <person name="Sabol A.L."/>
            <person name="Besser J."/>
            <person name="Gerner-Smidt P."/>
        </authorList>
    </citation>
    <scope>NUCLEOTIDE SEQUENCE [LARGE SCALE GENOMIC DNA]</scope>
    <source>
        <strain evidence="1">PNUSAS059279</strain>
    </source>
</reference>
<organism evidence="1">
    <name type="scientific">Salmonella enterica</name>
    <name type="common">Salmonella choleraesuis</name>
    <dbReference type="NCBI Taxonomy" id="28901"/>
    <lineage>
        <taxon>Bacteria</taxon>
        <taxon>Pseudomonadati</taxon>
        <taxon>Pseudomonadota</taxon>
        <taxon>Gammaproteobacteria</taxon>
        <taxon>Enterobacterales</taxon>
        <taxon>Enterobacteriaceae</taxon>
        <taxon>Salmonella</taxon>
    </lineage>
</organism>
<dbReference type="Proteomes" id="UP000885417">
    <property type="component" value="Unassembled WGS sequence"/>
</dbReference>
<comment type="caution">
    <text evidence="1">The sequence shown here is derived from an EMBL/GenBank/DDBJ whole genome shotgun (WGS) entry which is preliminary data.</text>
</comment>
<gene>
    <name evidence="1" type="ORF">ED173_22905</name>
</gene>
<dbReference type="EMBL" id="RNGN01000222">
    <property type="protein sequence ID" value="MFX65642.1"/>
    <property type="molecule type" value="Genomic_DNA"/>
</dbReference>
<dbReference type="AlphaFoldDB" id="A0A3J8T8A1"/>
<protein>
    <submittedName>
        <fullName evidence="1">Uncharacterized protein</fullName>
    </submittedName>
</protein>
<evidence type="ECO:0000313" key="1">
    <source>
        <dbReference type="EMBL" id="MFX65642.1"/>
    </source>
</evidence>
<feature type="non-terminal residue" evidence="1">
    <location>
        <position position="1"/>
    </location>
</feature>
<sequence>HNQHCLLILILPSVVPVLMVSREKQICQHQLVRQELVAKEVPQGEEVVGQQGILMDTREAIHRQDNRVILTVLGGMAVMVVVEAKVEELTHHLQGDLPEMEEEVEMEEMEAIRLPQRWAHLGVTAEMVVKVGQAVGQP</sequence>